<dbReference type="GO" id="GO:0003688">
    <property type="term" value="F:DNA replication origin binding"/>
    <property type="evidence" value="ECO:0007669"/>
    <property type="project" value="TreeGrafter"/>
</dbReference>
<keyword evidence="10" id="KW-1185">Reference proteome</keyword>
<organism evidence="9 10">
    <name type="scientific">Niveomyces insectorum RCEF 264</name>
    <dbReference type="NCBI Taxonomy" id="1081102"/>
    <lineage>
        <taxon>Eukaryota</taxon>
        <taxon>Fungi</taxon>
        <taxon>Dikarya</taxon>
        <taxon>Ascomycota</taxon>
        <taxon>Pezizomycotina</taxon>
        <taxon>Sordariomycetes</taxon>
        <taxon>Hypocreomycetidae</taxon>
        <taxon>Hypocreales</taxon>
        <taxon>Cordycipitaceae</taxon>
        <taxon>Niveomyces</taxon>
    </lineage>
</organism>
<evidence type="ECO:0000259" key="7">
    <source>
        <dbReference type="Pfam" id="PF07034"/>
    </source>
</evidence>
<feature type="region of interest" description="Disordered" evidence="6">
    <location>
        <begin position="811"/>
        <end position="839"/>
    </location>
</feature>
<evidence type="ECO:0000259" key="8">
    <source>
        <dbReference type="Pfam" id="PF18137"/>
    </source>
</evidence>
<keyword evidence="3" id="KW-0235">DNA replication</keyword>
<dbReference type="InterPro" id="IPR020795">
    <property type="entry name" value="ORC3"/>
</dbReference>
<comment type="caution">
    <text evidence="9">The sequence shown here is derived from an EMBL/GenBank/DDBJ whole genome shotgun (WGS) entry which is preliminary data.</text>
</comment>
<sequence>MKGPDTTGPPSGDSGDTSIVQRVAYIYSPSDDEDIDEQEDASASATPSRRSRKLRAADDSPVAAKKRRTTKGMTVNGGGGGGGGGGDVDGDGDGFDGDDALAAFSPLLQGREPPDAVARRWKLFTSTWAELDNRIQTVLQRANQATLQAILDFIETSDGPKLPAAFVVFGPAAATTDLLLFKQLGAALVACGDSGEGGNGGARAFRRMVRLRAAEAPNLRAALKTIVRGATEVTATGDAADDDDVVAKDGHKYLAYDLEAVYVMIRDAQSKNNNVATPTSTRIVLVFEDSEAFDAALLADLLAFLHAWRDRIPFVLLFGVATSVDLFHARLPKQAAHRLAASPSHSCFDVAPSAAVLDRLVRRAVAAADVPLRLGPNLLRTMAERQDEQVAGISVFSDSLKYAYMCYFYANPLSVLVQGEDETIAVYLDNPDYDQAVRQLPSFRRHVEALVAAGEMDAAKTLLLSSASGALHLRTAVCRKLRHRRRWTTRLVRALHLATTSGIFSGHSFTELYISALADGTGFRKQDSRDHRPDKDTASIATTLLDGIRRMSATELVALARRLAAAVRAGDTDLALAPADDTAGDDSDDEGVDDTWRALAPQLSRVADDVEALQRKVEAQHLAGNRKMIRSGGPPVLRSKYSAQSKVLRTTVVAQKVQLSRDAAALTDDDQAFTVLVDAVVDLLASHLDVEPAASTAASTSTPTTPKDLWLQEIWLYDARTPYREVFVPRPGLVFERALSRPHDYLACACCGDDDSKTKKKQTSRNGKGSGSIRPTLPPTAILYQLYLEAGPLINVADLWAAFQTVVAENDKDKHKKDDDSDEDNDDDEQDEDDEEKDTRQRLHLVQFYEALAELKALGFIKATRRKVDHVAKVKWL</sequence>
<evidence type="ECO:0000256" key="5">
    <source>
        <dbReference type="ARBA" id="ARBA00023242"/>
    </source>
</evidence>
<feature type="compositionally biased region" description="Gly residues" evidence="6">
    <location>
        <begin position="75"/>
        <end position="87"/>
    </location>
</feature>
<dbReference type="OrthoDB" id="10265211at2759"/>
<keyword evidence="5" id="KW-0539">Nucleus</keyword>
<name>A0A167WEF2_9HYPO</name>
<dbReference type="InterPro" id="IPR045667">
    <property type="entry name" value="ORC3_N"/>
</dbReference>
<evidence type="ECO:0000313" key="10">
    <source>
        <dbReference type="Proteomes" id="UP000076874"/>
    </source>
</evidence>
<dbReference type="InterPro" id="IPR040855">
    <property type="entry name" value="ORC_WH_C"/>
</dbReference>
<evidence type="ECO:0000256" key="1">
    <source>
        <dbReference type="ARBA" id="ARBA00004123"/>
    </source>
</evidence>
<feature type="region of interest" description="Disordered" evidence="6">
    <location>
        <begin position="754"/>
        <end position="774"/>
    </location>
</feature>
<dbReference type="GO" id="GO:0031261">
    <property type="term" value="C:DNA replication preinitiation complex"/>
    <property type="evidence" value="ECO:0007669"/>
    <property type="project" value="TreeGrafter"/>
</dbReference>
<dbReference type="GO" id="GO:0005664">
    <property type="term" value="C:nuclear origin of replication recognition complex"/>
    <property type="evidence" value="ECO:0007669"/>
    <property type="project" value="InterPro"/>
</dbReference>
<evidence type="ECO:0000256" key="4">
    <source>
        <dbReference type="ARBA" id="ARBA00023125"/>
    </source>
</evidence>
<evidence type="ECO:0000256" key="2">
    <source>
        <dbReference type="ARBA" id="ARBA00010977"/>
    </source>
</evidence>
<proteinExistence type="inferred from homology"/>
<feature type="compositionally biased region" description="Acidic residues" evidence="6">
    <location>
        <begin position="820"/>
        <end position="836"/>
    </location>
</feature>
<protein>
    <submittedName>
        <fullName evidence="9">Origin recognition complex subunit</fullName>
    </submittedName>
</protein>
<evidence type="ECO:0000256" key="6">
    <source>
        <dbReference type="SAM" id="MobiDB-lite"/>
    </source>
</evidence>
<dbReference type="PANTHER" id="PTHR12748:SF0">
    <property type="entry name" value="ORIGIN RECOGNITION COMPLEX SUBUNIT 3"/>
    <property type="match status" value="1"/>
</dbReference>
<gene>
    <name evidence="9" type="ORF">SPI_03844</name>
</gene>
<keyword evidence="4" id="KW-0238">DNA-binding</keyword>
<evidence type="ECO:0000256" key="3">
    <source>
        <dbReference type="ARBA" id="ARBA00022705"/>
    </source>
</evidence>
<dbReference type="STRING" id="1081102.A0A167WEF2"/>
<evidence type="ECO:0000313" key="9">
    <source>
        <dbReference type="EMBL" id="OAA63681.1"/>
    </source>
</evidence>
<dbReference type="AlphaFoldDB" id="A0A167WEF2"/>
<dbReference type="CDD" id="cd20704">
    <property type="entry name" value="Orc3"/>
    <property type="match status" value="2"/>
</dbReference>
<reference evidence="9 10" key="1">
    <citation type="journal article" date="2016" name="Genome Biol. Evol.">
        <title>Divergent and convergent evolution of fungal pathogenicity.</title>
        <authorList>
            <person name="Shang Y."/>
            <person name="Xiao G."/>
            <person name="Zheng P."/>
            <person name="Cen K."/>
            <person name="Zhan S."/>
            <person name="Wang C."/>
        </authorList>
    </citation>
    <scope>NUCLEOTIDE SEQUENCE [LARGE SCALE GENOMIC DNA]</scope>
    <source>
        <strain evidence="9 10">RCEF 264</strain>
    </source>
</reference>
<feature type="domain" description="Origin recognition complex subunit 3 winged helix C-terminal" evidence="8">
    <location>
        <begin position="736"/>
        <end position="876"/>
    </location>
</feature>
<comment type="similarity">
    <text evidence="2">Belongs to the ORC3 family.</text>
</comment>
<accession>A0A167WEF2</accession>
<feature type="region of interest" description="Disordered" evidence="6">
    <location>
        <begin position="1"/>
        <end position="96"/>
    </location>
</feature>
<dbReference type="Proteomes" id="UP000076874">
    <property type="component" value="Unassembled WGS sequence"/>
</dbReference>
<dbReference type="Pfam" id="PF18137">
    <property type="entry name" value="WHD_ORC"/>
    <property type="match status" value="1"/>
</dbReference>
<dbReference type="PANTHER" id="PTHR12748">
    <property type="entry name" value="ORIGIN RECOGNITION COMPLEX SUBUNIT 3"/>
    <property type="match status" value="1"/>
</dbReference>
<dbReference type="EMBL" id="AZHD01000005">
    <property type="protein sequence ID" value="OAA63681.1"/>
    <property type="molecule type" value="Genomic_DNA"/>
</dbReference>
<dbReference type="GO" id="GO:0006270">
    <property type="term" value="P:DNA replication initiation"/>
    <property type="evidence" value="ECO:0007669"/>
    <property type="project" value="TreeGrafter"/>
</dbReference>
<feature type="compositionally biased region" description="Acidic residues" evidence="6">
    <location>
        <begin position="30"/>
        <end position="40"/>
    </location>
</feature>
<feature type="domain" description="Origin recognition complex subunit 3 N-terminal" evidence="7">
    <location>
        <begin position="104"/>
        <end position="416"/>
    </location>
</feature>
<dbReference type="GO" id="GO:0005656">
    <property type="term" value="C:nuclear pre-replicative complex"/>
    <property type="evidence" value="ECO:0007669"/>
    <property type="project" value="TreeGrafter"/>
</dbReference>
<dbReference type="Pfam" id="PF07034">
    <property type="entry name" value="ORC3_N"/>
    <property type="match status" value="1"/>
</dbReference>
<comment type="subcellular location">
    <subcellularLocation>
        <location evidence="1">Nucleus</location>
    </subcellularLocation>
</comment>